<sequence>MIFLTKIEMQANKDGGQIAEVAATTNMGEENVTTESEEISHQQENQDSSPPQTQLVATTGAATLYGSEFLEDKPTVAPQKCSVHGHHYHGGHLHGYHHHGEKNFHLP</sequence>
<feature type="compositionally biased region" description="Polar residues" evidence="1">
    <location>
        <begin position="42"/>
        <end position="53"/>
    </location>
</feature>
<organism evidence="2 3">
    <name type="scientific">Setaria viridis</name>
    <name type="common">Green bristlegrass</name>
    <name type="synonym">Setaria italica subsp. viridis</name>
    <dbReference type="NCBI Taxonomy" id="4556"/>
    <lineage>
        <taxon>Eukaryota</taxon>
        <taxon>Viridiplantae</taxon>
        <taxon>Streptophyta</taxon>
        <taxon>Embryophyta</taxon>
        <taxon>Tracheophyta</taxon>
        <taxon>Spermatophyta</taxon>
        <taxon>Magnoliopsida</taxon>
        <taxon>Liliopsida</taxon>
        <taxon>Poales</taxon>
        <taxon>Poaceae</taxon>
        <taxon>PACMAD clade</taxon>
        <taxon>Panicoideae</taxon>
        <taxon>Panicodae</taxon>
        <taxon>Paniceae</taxon>
        <taxon>Cenchrinae</taxon>
        <taxon>Setaria</taxon>
    </lineage>
</organism>
<protein>
    <submittedName>
        <fullName evidence="2">Uncharacterized protein</fullName>
    </submittedName>
</protein>
<dbReference type="Proteomes" id="UP000298652">
    <property type="component" value="Chromosome 4"/>
</dbReference>
<gene>
    <name evidence="2" type="ORF">SEVIR_4G103000v2</name>
</gene>
<dbReference type="AlphaFoldDB" id="A0A4U6V1P8"/>
<dbReference type="EMBL" id="CM016555">
    <property type="protein sequence ID" value="TKW20639.1"/>
    <property type="molecule type" value="Genomic_DNA"/>
</dbReference>
<reference evidence="2" key="1">
    <citation type="submission" date="2019-03" db="EMBL/GenBank/DDBJ databases">
        <title>WGS assembly of Setaria viridis.</title>
        <authorList>
            <person name="Huang P."/>
            <person name="Jenkins J."/>
            <person name="Grimwood J."/>
            <person name="Barry K."/>
            <person name="Healey A."/>
            <person name="Mamidi S."/>
            <person name="Sreedasyam A."/>
            <person name="Shu S."/>
            <person name="Feldman M."/>
            <person name="Wu J."/>
            <person name="Yu Y."/>
            <person name="Chen C."/>
            <person name="Johnson J."/>
            <person name="Rokhsar D."/>
            <person name="Baxter I."/>
            <person name="Schmutz J."/>
            <person name="Brutnell T."/>
            <person name="Kellogg E."/>
        </authorList>
    </citation>
    <scope>NUCLEOTIDE SEQUENCE [LARGE SCALE GENOMIC DNA]</scope>
</reference>
<evidence type="ECO:0000313" key="3">
    <source>
        <dbReference type="Proteomes" id="UP000298652"/>
    </source>
</evidence>
<keyword evidence="3" id="KW-1185">Reference proteome</keyword>
<dbReference type="Gramene" id="TKW20639">
    <property type="protein sequence ID" value="TKW20639"/>
    <property type="gene ID" value="SEVIR_4G103000v2"/>
</dbReference>
<feature type="region of interest" description="Disordered" evidence="1">
    <location>
        <begin position="26"/>
        <end position="53"/>
    </location>
</feature>
<name>A0A4U6V1P8_SETVI</name>
<accession>A0A4U6V1P8</accession>
<evidence type="ECO:0000313" key="2">
    <source>
        <dbReference type="EMBL" id="TKW20639.1"/>
    </source>
</evidence>
<proteinExistence type="predicted"/>
<evidence type="ECO:0000256" key="1">
    <source>
        <dbReference type="SAM" id="MobiDB-lite"/>
    </source>
</evidence>